<dbReference type="InterPro" id="IPR037012">
    <property type="entry name" value="NanQ/TabA/YiaL_sf"/>
</dbReference>
<dbReference type="Pfam" id="PF04074">
    <property type="entry name" value="DUF386"/>
    <property type="match status" value="1"/>
</dbReference>
<dbReference type="GO" id="GO:0005829">
    <property type="term" value="C:cytosol"/>
    <property type="evidence" value="ECO:0007669"/>
    <property type="project" value="TreeGrafter"/>
</dbReference>
<dbReference type="NCBIfam" id="TIGR00022">
    <property type="entry name" value="YhcH/YjgK/YiaL family protein"/>
    <property type="match status" value="1"/>
</dbReference>
<dbReference type="STRING" id="573321.SAMN04488505_11051"/>
<protein>
    <submittedName>
        <fullName evidence="1">YhcH/YjgK/YiaL family protein</fullName>
    </submittedName>
</protein>
<dbReference type="PROSITE" id="PS51257">
    <property type="entry name" value="PROKAR_LIPOPROTEIN"/>
    <property type="match status" value="1"/>
</dbReference>
<reference evidence="1 2" key="1">
    <citation type="submission" date="2016-10" db="EMBL/GenBank/DDBJ databases">
        <authorList>
            <person name="de Groot N.N."/>
        </authorList>
    </citation>
    <scope>NUCLEOTIDE SEQUENCE [LARGE SCALE GENOMIC DNA]</scope>
    <source>
        <strain evidence="1 2">DSM 21039</strain>
    </source>
</reference>
<dbReference type="SUPFAM" id="SSF51197">
    <property type="entry name" value="Clavaminate synthase-like"/>
    <property type="match status" value="1"/>
</dbReference>
<accession>A0A1H8G7C0</accession>
<dbReference type="Gene3D" id="2.60.120.370">
    <property type="entry name" value="YhcH/YjgK/YiaL"/>
    <property type="match status" value="1"/>
</dbReference>
<dbReference type="InterPro" id="IPR004375">
    <property type="entry name" value="NanQ/TabA/YiaL"/>
</dbReference>
<dbReference type="OrthoDB" id="9792756at2"/>
<sequence length="198" mass="22612">MKNSIQLSTIILAVLLLGACSVMRKTSGSKELQWYKSRTWADGIPQQMFTGFNYRTFYRQYHTDSLRWKKAFHFIKENNLQEMAPGKYPIDSNIVFASITAGPLRAFEQTKWEFHKDYTDIQYIIKGKEMIGVAPVTVTPANPFAGIDTSAAKYYTAQPDTIYMLFPHDAHRPTIQVPGETIVKKLVIKVKTVDLPVE</sequence>
<keyword evidence="2" id="KW-1185">Reference proteome</keyword>
<dbReference type="EMBL" id="FOBB01000010">
    <property type="protein sequence ID" value="SEN39645.1"/>
    <property type="molecule type" value="Genomic_DNA"/>
</dbReference>
<dbReference type="PANTHER" id="PTHR34986:SF1">
    <property type="entry name" value="PROTEIN YIAL"/>
    <property type="match status" value="1"/>
</dbReference>
<dbReference type="RefSeq" id="WP_089919620.1">
    <property type="nucleotide sequence ID" value="NZ_FOBB01000010.1"/>
</dbReference>
<dbReference type="PANTHER" id="PTHR34986">
    <property type="entry name" value="EVOLVED BETA-GALACTOSIDASE SUBUNIT BETA"/>
    <property type="match status" value="1"/>
</dbReference>
<evidence type="ECO:0000313" key="2">
    <source>
        <dbReference type="Proteomes" id="UP000198984"/>
    </source>
</evidence>
<evidence type="ECO:0000313" key="1">
    <source>
        <dbReference type="EMBL" id="SEN39645.1"/>
    </source>
</evidence>
<dbReference type="AlphaFoldDB" id="A0A1H8G7C0"/>
<gene>
    <name evidence="1" type="ORF">SAMN04488505_11051</name>
</gene>
<organism evidence="1 2">
    <name type="scientific">Chitinophaga rupis</name>
    <dbReference type="NCBI Taxonomy" id="573321"/>
    <lineage>
        <taxon>Bacteria</taxon>
        <taxon>Pseudomonadati</taxon>
        <taxon>Bacteroidota</taxon>
        <taxon>Chitinophagia</taxon>
        <taxon>Chitinophagales</taxon>
        <taxon>Chitinophagaceae</taxon>
        <taxon>Chitinophaga</taxon>
    </lineage>
</organism>
<proteinExistence type="predicted"/>
<name>A0A1H8G7C0_9BACT</name>
<dbReference type="Proteomes" id="UP000198984">
    <property type="component" value="Unassembled WGS sequence"/>
</dbReference>